<accession>E1ZH56</accession>
<dbReference type="InterPro" id="IPR036640">
    <property type="entry name" value="ABC1_TM_sf"/>
</dbReference>
<evidence type="ECO:0000259" key="7">
    <source>
        <dbReference type="PROSITE" id="PS50929"/>
    </source>
</evidence>
<dbReference type="OrthoDB" id="435754at2759"/>
<keyword evidence="2 6" id="KW-0812">Transmembrane</keyword>
<dbReference type="GO" id="GO:0016020">
    <property type="term" value="C:membrane"/>
    <property type="evidence" value="ECO:0007669"/>
    <property type="project" value="UniProtKB-SubCell"/>
</dbReference>
<dbReference type="InParanoid" id="E1ZH56"/>
<keyword evidence="4 6" id="KW-0472">Membrane</keyword>
<evidence type="ECO:0000256" key="5">
    <source>
        <dbReference type="SAM" id="MobiDB-lite"/>
    </source>
</evidence>
<dbReference type="InterPro" id="IPR039421">
    <property type="entry name" value="Type_1_exporter"/>
</dbReference>
<dbReference type="RefSeq" id="XP_005847163.1">
    <property type="nucleotide sequence ID" value="XM_005847101.1"/>
</dbReference>
<dbReference type="SMART" id="SM00382">
    <property type="entry name" value="AAA"/>
    <property type="match status" value="1"/>
</dbReference>
<dbReference type="PROSITE" id="PS50929">
    <property type="entry name" value="ABC_TM1F"/>
    <property type="match status" value="1"/>
</dbReference>
<dbReference type="eggNOG" id="KOG0055">
    <property type="taxonomic scope" value="Eukaryota"/>
</dbReference>
<keyword evidence="3 6" id="KW-1133">Transmembrane helix</keyword>
<name>E1ZH56_CHLVA</name>
<evidence type="ECO:0000256" key="3">
    <source>
        <dbReference type="ARBA" id="ARBA00022989"/>
    </source>
</evidence>
<dbReference type="PANTHER" id="PTHR43394:SF1">
    <property type="entry name" value="ATP-BINDING CASSETTE SUB-FAMILY B MEMBER 10, MITOCHONDRIAL"/>
    <property type="match status" value="1"/>
</dbReference>
<comment type="subcellular location">
    <subcellularLocation>
        <location evidence="1">Membrane</location>
        <topology evidence="1">Multi-pass membrane protein</topology>
    </subcellularLocation>
</comment>
<dbReference type="GeneID" id="17354231"/>
<protein>
    <recommendedName>
        <fullName evidence="7">ABC transmembrane type-1 domain-containing protein</fullName>
    </recommendedName>
</protein>
<reference evidence="8 9" key="1">
    <citation type="journal article" date="2010" name="Plant Cell">
        <title>The Chlorella variabilis NC64A genome reveals adaptation to photosymbiosis, coevolution with viruses, and cryptic sex.</title>
        <authorList>
            <person name="Blanc G."/>
            <person name="Duncan G."/>
            <person name="Agarkova I."/>
            <person name="Borodovsky M."/>
            <person name="Gurnon J."/>
            <person name="Kuo A."/>
            <person name="Lindquist E."/>
            <person name="Lucas S."/>
            <person name="Pangilinan J."/>
            <person name="Polle J."/>
            <person name="Salamov A."/>
            <person name="Terry A."/>
            <person name="Yamada T."/>
            <person name="Dunigan D.D."/>
            <person name="Grigoriev I.V."/>
            <person name="Claverie J.M."/>
            <person name="Van Etten J.L."/>
        </authorList>
    </citation>
    <scope>NUCLEOTIDE SEQUENCE [LARGE SCALE GENOMIC DNA]</scope>
    <source>
        <strain evidence="8 9">NC64A</strain>
    </source>
</reference>
<evidence type="ECO:0000256" key="2">
    <source>
        <dbReference type="ARBA" id="ARBA00022692"/>
    </source>
</evidence>
<dbReference type="SUPFAM" id="SSF90123">
    <property type="entry name" value="ABC transporter transmembrane region"/>
    <property type="match status" value="1"/>
</dbReference>
<feature type="region of interest" description="Disordered" evidence="5">
    <location>
        <begin position="291"/>
        <end position="338"/>
    </location>
</feature>
<dbReference type="PANTHER" id="PTHR43394">
    <property type="entry name" value="ATP-DEPENDENT PERMEASE MDL1, MITOCHONDRIAL"/>
    <property type="match status" value="1"/>
</dbReference>
<evidence type="ECO:0000256" key="1">
    <source>
        <dbReference type="ARBA" id="ARBA00004141"/>
    </source>
</evidence>
<dbReference type="InterPro" id="IPR027417">
    <property type="entry name" value="P-loop_NTPase"/>
</dbReference>
<dbReference type="AlphaFoldDB" id="E1ZH56"/>
<dbReference type="GO" id="GO:0005524">
    <property type="term" value="F:ATP binding"/>
    <property type="evidence" value="ECO:0007669"/>
    <property type="project" value="InterPro"/>
</dbReference>
<keyword evidence="9" id="KW-1185">Reference proteome</keyword>
<dbReference type="KEGG" id="cvr:CHLNCDRAFT_134935"/>
<sequence>MQAYQRRAMCKLSVSLFNHVLFQDSTFYHDISTSELVSRTAVDMQNIRVLVGYLVQKLVQGLAQLIGGVALLAAFATGPVLSNGFGAALGAAVGVSAVELAVSSLIVRSRHRLARSALGRLYGLSYEVFTAMSGVQAMALQRTLAASYEPLAQAYFRAAQVLAAWLATHQLYLQAVFSAMMPGKAAWGVPARLPVRESAWLGCMPSPVVLLYIGGDQLLNGAIEVGSLYAMLRYTGVVEQGLTALSEAVARFFASYGSLERVIDLHHRGQLTNKGKPPALEELEKEEAARAAAARLDARPKAPPGAPVVGHGAKGSAGGSGEDSCSDEGLFKDAEAGSAPPPAVLRLTGEAWTGGVRAQDIIFSYRSRPGEVLFGLSLEAAPGKAVLVSGDTGAGRSSLLHVLHLDAPAGGGSVQFGCGAPRRWLPFHPTTSDRCDLQRHMGCLTPASCAIFFASVQENLVCGAQGSDMPSVADCQEAAELTGLDADVRRLPDGFQSLVGEASRLELTPTARLRLGLARLLLLGSPPPRLVLIDDADRFLTASPRLPEVVARLRAAGAAVVLTVHSGGVRQLRAALAADVRWLVLERGRLRPGDEQQQGSD</sequence>
<evidence type="ECO:0000256" key="4">
    <source>
        <dbReference type="ARBA" id="ARBA00023136"/>
    </source>
</evidence>
<dbReference type="GO" id="GO:0015421">
    <property type="term" value="F:ABC-type oligopeptide transporter activity"/>
    <property type="evidence" value="ECO:0007669"/>
    <property type="project" value="TreeGrafter"/>
</dbReference>
<feature type="transmembrane region" description="Helical" evidence="6">
    <location>
        <begin position="87"/>
        <end position="107"/>
    </location>
</feature>
<feature type="compositionally biased region" description="Gly residues" evidence="5">
    <location>
        <begin position="312"/>
        <end position="321"/>
    </location>
</feature>
<dbReference type="Gene3D" id="3.40.50.300">
    <property type="entry name" value="P-loop containing nucleotide triphosphate hydrolases"/>
    <property type="match status" value="1"/>
</dbReference>
<dbReference type="SUPFAM" id="SSF52540">
    <property type="entry name" value="P-loop containing nucleoside triphosphate hydrolases"/>
    <property type="match status" value="1"/>
</dbReference>
<feature type="domain" description="ABC transmembrane type-1" evidence="7">
    <location>
        <begin position="1"/>
        <end position="181"/>
    </location>
</feature>
<dbReference type="STRING" id="554065.E1ZH56"/>
<dbReference type="InterPro" id="IPR011527">
    <property type="entry name" value="ABC1_TM_dom"/>
</dbReference>
<dbReference type="InterPro" id="IPR003593">
    <property type="entry name" value="AAA+_ATPase"/>
</dbReference>
<proteinExistence type="predicted"/>
<evidence type="ECO:0000313" key="9">
    <source>
        <dbReference type="Proteomes" id="UP000008141"/>
    </source>
</evidence>
<evidence type="ECO:0000313" key="8">
    <source>
        <dbReference type="EMBL" id="EFN55061.1"/>
    </source>
</evidence>
<dbReference type="EMBL" id="GL433846">
    <property type="protein sequence ID" value="EFN55061.1"/>
    <property type="molecule type" value="Genomic_DNA"/>
</dbReference>
<evidence type="ECO:0000256" key="6">
    <source>
        <dbReference type="SAM" id="Phobius"/>
    </source>
</evidence>
<organism evidence="9">
    <name type="scientific">Chlorella variabilis</name>
    <name type="common">Green alga</name>
    <dbReference type="NCBI Taxonomy" id="554065"/>
    <lineage>
        <taxon>Eukaryota</taxon>
        <taxon>Viridiplantae</taxon>
        <taxon>Chlorophyta</taxon>
        <taxon>core chlorophytes</taxon>
        <taxon>Trebouxiophyceae</taxon>
        <taxon>Chlorellales</taxon>
        <taxon>Chlorellaceae</taxon>
        <taxon>Chlorella clade</taxon>
        <taxon>Chlorella</taxon>
    </lineage>
</organism>
<dbReference type="Gene3D" id="1.20.1560.10">
    <property type="entry name" value="ABC transporter type 1, transmembrane domain"/>
    <property type="match status" value="1"/>
</dbReference>
<gene>
    <name evidence="8" type="ORF">CHLNCDRAFT_134935</name>
</gene>
<dbReference type="Proteomes" id="UP000008141">
    <property type="component" value="Unassembled WGS sequence"/>
</dbReference>
<feature type="transmembrane region" description="Helical" evidence="6">
    <location>
        <begin position="62"/>
        <end position="81"/>
    </location>
</feature>
<dbReference type="Pfam" id="PF00664">
    <property type="entry name" value="ABC_membrane"/>
    <property type="match status" value="1"/>
</dbReference>